<dbReference type="PANTHER" id="PTHR30388:SF6">
    <property type="entry name" value="XANTHINE DEHYDROGENASE SUBUNIT A-RELATED"/>
    <property type="match status" value="1"/>
</dbReference>
<gene>
    <name evidence="3" type="primary">xdhC</name>
    <name evidence="3" type="ORF">F3K02_14085</name>
</gene>
<dbReference type="Pfam" id="PF13478">
    <property type="entry name" value="XdhC_C"/>
    <property type="match status" value="1"/>
</dbReference>
<evidence type="ECO:0000259" key="1">
    <source>
        <dbReference type="Pfam" id="PF02625"/>
    </source>
</evidence>
<dbReference type="Gene3D" id="3.40.50.720">
    <property type="entry name" value="NAD(P)-binding Rossmann-like Domain"/>
    <property type="match status" value="1"/>
</dbReference>
<dbReference type="InterPro" id="IPR014308">
    <property type="entry name" value="Xanthine_DH_XdhC"/>
</dbReference>
<dbReference type="InterPro" id="IPR052698">
    <property type="entry name" value="MoCofactor_Util/Proc"/>
</dbReference>
<accession>A0A7Y8GWX0</accession>
<evidence type="ECO:0000313" key="4">
    <source>
        <dbReference type="Proteomes" id="UP000545507"/>
    </source>
</evidence>
<keyword evidence="4" id="KW-1185">Reference proteome</keyword>
<dbReference type="PANTHER" id="PTHR30388">
    <property type="entry name" value="ALDEHYDE OXIDOREDUCTASE MOLYBDENUM COFACTOR ASSEMBLY PROTEIN"/>
    <property type="match status" value="1"/>
</dbReference>
<organism evidence="3 4">
    <name type="scientific">Hydrogenophaga aromaticivorans</name>
    <dbReference type="NCBI Taxonomy" id="2610898"/>
    <lineage>
        <taxon>Bacteria</taxon>
        <taxon>Pseudomonadati</taxon>
        <taxon>Pseudomonadota</taxon>
        <taxon>Betaproteobacteria</taxon>
        <taxon>Burkholderiales</taxon>
        <taxon>Comamonadaceae</taxon>
        <taxon>Hydrogenophaga</taxon>
    </lineage>
</organism>
<dbReference type="NCBIfam" id="TIGR02964">
    <property type="entry name" value="xanthine_xdhC"/>
    <property type="match status" value="1"/>
</dbReference>
<name>A0A7Y8GWX0_9BURK</name>
<dbReference type="EMBL" id="VYGV01000012">
    <property type="protein sequence ID" value="NWF46370.1"/>
    <property type="molecule type" value="Genomic_DNA"/>
</dbReference>
<reference evidence="3 4" key="1">
    <citation type="submission" date="2019-09" db="EMBL/GenBank/DDBJ databases">
        <title>Hydrogenophaga aromatica sp. nov., isolated from a para-xylene-degrading enrichment culture.</title>
        <authorList>
            <person name="Tancsics A."/>
            <person name="Banerjee S."/>
        </authorList>
    </citation>
    <scope>NUCLEOTIDE SEQUENCE [LARGE SCALE GENOMIC DNA]</scope>
    <source>
        <strain evidence="3 4">D2P1</strain>
    </source>
</reference>
<evidence type="ECO:0000259" key="2">
    <source>
        <dbReference type="Pfam" id="PF13478"/>
    </source>
</evidence>
<feature type="domain" description="XdhC- CoxI" evidence="1">
    <location>
        <begin position="15"/>
        <end position="67"/>
    </location>
</feature>
<dbReference type="Proteomes" id="UP000545507">
    <property type="component" value="Unassembled WGS sequence"/>
</dbReference>
<comment type="caution">
    <text evidence="3">The sequence shown here is derived from an EMBL/GenBank/DDBJ whole genome shotgun (WGS) entry which is preliminary data.</text>
</comment>
<dbReference type="RefSeq" id="WP_177136258.1">
    <property type="nucleotide sequence ID" value="NZ_VYGV01000012.1"/>
</dbReference>
<proteinExistence type="predicted"/>
<dbReference type="AlphaFoldDB" id="A0A7Y8GWX0"/>
<sequence>MTPDLDVFLRHLTRAPAVLVSVSETRGSVPRERGAWMAVFADTLVGTIGGGQLEWNAVRQARERLARPGDPAGGGAWEHEAALGPSLGQCCGGRVRLRFEPVQAADRDALRQRLSPRLTPLALFGGGHVGRAIVQALAPLPFEVTWIDSRDEVFPGDLPPQVHAEHSDPVQAAVGDLAPGSLVLIMSFSHAEDLDIVAACLQRQRTTADLPFVGLIGSHTKWATFRHRLTERGFGDAELARITCPIGLPGITGKEPAVIAASVVAQLLLVRSGFAKG</sequence>
<dbReference type="InterPro" id="IPR027051">
    <property type="entry name" value="XdhC_Rossmann_dom"/>
</dbReference>
<evidence type="ECO:0000313" key="3">
    <source>
        <dbReference type="EMBL" id="NWF46370.1"/>
    </source>
</evidence>
<protein>
    <submittedName>
        <fullName evidence="3">Xanthine dehydrogenase accessory protein XdhC</fullName>
    </submittedName>
</protein>
<dbReference type="InterPro" id="IPR003777">
    <property type="entry name" value="XdhC_CoxI"/>
</dbReference>
<dbReference type="Pfam" id="PF02625">
    <property type="entry name" value="XdhC_CoxI"/>
    <property type="match status" value="1"/>
</dbReference>
<feature type="domain" description="XdhC Rossmann" evidence="2">
    <location>
        <begin position="121"/>
        <end position="267"/>
    </location>
</feature>